<organism evidence="1 2">
    <name type="scientific">Nelumbo nucifera</name>
    <name type="common">Sacred lotus</name>
    <dbReference type="NCBI Taxonomy" id="4432"/>
    <lineage>
        <taxon>Eukaryota</taxon>
        <taxon>Viridiplantae</taxon>
        <taxon>Streptophyta</taxon>
        <taxon>Embryophyta</taxon>
        <taxon>Tracheophyta</taxon>
        <taxon>Spermatophyta</taxon>
        <taxon>Magnoliopsida</taxon>
        <taxon>Proteales</taxon>
        <taxon>Nelumbonaceae</taxon>
        <taxon>Nelumbo</taxon>
    </lineage>
</organism>
<dbReference type="AlphaFoldDB" id="A0A822YGP9"/>
<gene>
    <name evidence="1" type="ORF">HUJ06_030116</name>
</gene>
<accession>A0A822YGP9</accession>
<reference evidence="1 2" key="1">
    <citation type="journal article" date="2020" name="Mol. Biol. Evol.">
        <title>Distinct Expression and Methylation Patterns for Genes with Different Fates following a Single Whole-Genome Duplication in Flowering Plants.</title>
        <authorList>
            <person name="Shi T."/>
            <person name="Rahmani R.S."/>
            <person name="Gugger P.F."/>
            <person name="Wang M."/>
            <person name="Li H."/>
            <person name="Zhang Y."/>
            <person name="Li Z."/>
            <person name="Wang Q."/>
            <person name="Van de Peer Y."/>
            <person name="Marchal K."/>
            <person name="Chen J."/>
        </authorList>
    </citation>
    <scope>NUCLEOTIDE SEQUENCE [LARGE SCALE GENOMIC DNA]</scope>
    <source>
        <tissue evidence="1">Leaf</tissue>
    </source>
</reference>
<evidence type="ECO:0000313" key="2">
    <source>
        <dbReference type="Proteomes" id="UP000607653"/>
    </source>
</evidence>
<dbReference type="Proteomes" id="UP000607653">
    <property type="component" value="Unassembled WGS sequence"/>
</dbReference>
<evidence type="ECO:0000313" key="1">
    <source>
        <dbReference type="EMBL" id="DAD28648.1"/>
    </source>
</evidence>
<dbReference type="EMBL" id="DUZY01000002">
    <property type="protein sequence ID" value="DAD28648.1"/>
    <property type="molecule type" value="Genomic_DNA"/>
</dbReference>
<keyword evidence="2" id="KW-1185">Reference proteome</keyword>
<proteinExistence type="predicted"/>
<comment type="caution">
    <text evidence="1">The sequence shown here is derived from an EMBL/GenBank/DDBJ whole genome shotgun (WGS) entry which is preliminary data.</text>
</comment>
<protein>
    <submittedName>
        <fullName evidence="1">Uncharacterized protein</fullName>
    </submittedName>
</protein>
<name>A0A822YGP9_NELNU</name>
<sequence>MEGLIPYLYKVMTADHRTPHTHNPPGAPRIGDDSTAFCYTRLVNDYDEWARPEPHQRLPANCALSASQYSASGGTTKAEEWSSFQPHISLATRRRNL</sequence>